<proteinExistence type="inferred from homology"/>
<evidence type="ECO:0000256" key="19">
    <source>
        <dbReference type="SAM" id="Phobius"/>
    </source>
</evidence>
<evidence type="ECO:0000256" key="11">
    <source>
        <dbReference type="ARBA" id="ARBA00023033"/>
    </source>
</evidence>
<evidence type="ECO:0000256" key="6">
    <source>
        <dbReference type="ARBA" id="ARBA00022824"/>
    </source>
</evidence>
<evidence type="ECO:0000256" key="8">
    <source>
        <dbReference type="ARBA" id="ARBA00022857"/>
    </source>
</evidence>
<accession>A0A9J6FUS0</accession>
<dbReference type="Gene3D" id="3.50.50.60">
    <property type="entry name" value="FAD/NAD(P)-binding domain"/>
    <property type="match status" value="4"/>
</dbReference>
<evidence type="ECO:0000256" key="1">
    <source>
        <dbReference type="ARBA" id="ARBA00001974"/>
    </source>
</evidence>
<evidence type="ECO:0000256" key="3">
    <source>
        <dbReference type="ARBA" id="ARBA00009183"/>
    </source>
</evidence>
<protein>
    <recommendedName>
        <fullName evidence="18">Flavin-containing monooxygenase</fullName>
        <ecNumber evidence="18">1.-.-.-</ecNumber>
    </recommendedName>
</protein>
<keyword evidence="6" id="KW-0256">Endoplasmic reticulum</keyword>
<evidence type="ECO:0000256" key="5">
    <source>
        <dbReference type="ARBA" id="ARBA00022692"/>
    </source>
</evidence>
<dbReference type="GO" id="GO:0034899">
    <property type="term" value="F:trimethylamine monooxygenase activity"/>
    <property type="evidence" value="ECO:0007669"/>
    <property type="project" value="UniProtKB-EC"/>
</dbReference>
<dbReference type="PRINTS" id="PR00370">
    <property type="entry name" value="FMOXYGENASE"/>
</dbReference>
<evidence type="ECO:0000256" key="2">
    <source>
        <dbReference type="ARBA" id="ARBA00004389"/>
    </source>
</evidence>
<dbReference type="OrthoDB" id="66881at2759"/>
<dbReference type="GO" id="GO:0004499">
    <property type="term" value="F:N,N-dimethylaniline monooxygenase activity"/>
    <property type="evidence" value="ECO:0007669"/>
    <property type="project" value="InterPro"/>
</dbReference>
<evidence type="ECO:0000256" key="10">
    <source>
        <dbReference type="ARBA" id="ARBA00023002"/>
    </source>
</evidence>
<dbReference type="AlphaFoldDB" id="A0A9J6FUS0"/>
<dbReference type="InterPro" id="IPR036188">
    <property type="entry name" value="FAD/NAD-bd_sf"/>
</dbReference>
<dbReference type="Pfam" id="PF00743">
    <property type="entry name" value="FMO-like"/>
    <property type="match status" value="1"/>
</dbReference>
<evidence type="ECO:0000256" key="17">
    <source>
        <dbReference type="ARBA" id="ARBA00049443"/>
    </source>
</evidence>
<dbReference type="InterPro" id="IPR000960">
    <property type="entry name" value="Flavin_mOase"/>
</dbReference>
<dbReference type="InterPro" id="IPR050346">
    <property type="entry name" value="FMO-like"/>
</dbReference>
<keyword evidence="21" id="KW-1185">Reference proteome</keyword>
<comment type="cofactor">
    <cofactor evidence="1 18">
        <name>FAD</name>
        <dbReference type="ChEBI" id="CHEBI:57692"/>
    </cofactor>
</comment>
<evidence type="ECO:0000256" key="16">
    <source>
        <dbReference type="ARBA" id="ARBA00048088"/>
    </source>
</evidence>
<evidence type="ECO:0000256" key="13">
    <source>
        <dbReference type="ARBA" id="ARBA00045957"/>
    </source>
</evidence>
<comment type="function">
    <text evidence="13">Broad spectrum monooxygenase that catalyzes the oxygenation of a wide variety of nitrogen- and sulfur-containing compounds including xenobiotics. Catalyzes the S-oxygenation of hypotaurine to produce taurine, an organic osmolyte involved in cell volume regulation as well as a variety of cytoprotective and developmental processes. In vitro, catalyzes the N-oxygenation of trimethylamine (TMA) to produce trimethylamine N-oxide (TMAO) and could therefore participate to the detoxification of this compound that is generated by the action of gut microbiota from dietary precursors such as choline, choline containing compounds, betaine or L-carnitine.</text>
</comment>
<keyword evidence="10 18" id="KW-0560">Oxidoreductase</keyword>
<dbReference type="InterPro" id="IPR020946">
    <property type="entry name" value="Flavin_mOase-like"/>
</dbReference>
<dbReference type="VEuPathDB" id="VectorBase:HLOH_040248"/>
<comment type="caution">
    <text evidence="20">The sequence shown here is derived from an EMBL/GenBank/DDBJ whole genome shotgun (WGS) entry which is preliminary data.</text>
</comment>
<dbReference type="Proteomes" id="UP000821853">
    <property type="component" value="Chromosome 2"/>
</dbReference>
<comment type="catalytic activity">
    <reaction evidence="14">
        <text>hypotaurine + NADH + O2 + H(+) = taurine + NAD(+) + H2O</text>
        <dbReference type="Rhea" id="RHEA:74111"/>
        <dbReference type="ChEBI" id="CHEBI:15377"/>
        <dbReference type="ChEBI" id="CHEBI:15378"/>
        <dbReference type="ChEBI" id="CHEBI:15379"/>
        <dbReference type="ChEBI" id="CHEBI:57540"/>
        <dbReference type="ChEBI" id="CHEBI:57853"/>
        <dbReference type="ChEBI" id="CHEBI:57945"/>
        <dbReference type="ChEBI" id="CHEBI:507393"/>
        <dbReference type="EC" id="1.14.13.8"/>
    </reaction>
    <physiologicalReaction direction="left-to-right" evidence="14">
        <dbReference type="Rhea" id="RHEA:74112"/>
    </physiologicalReaction>
</comment>
<name>A0A9J6FUS0_HAELO</name>
<keyword evidence="4 18" id="KW-0285">Flavoprotein</keyword>
<reference evidence="20 21" key="1">
    <citation type="journal article" date="2020" name="Cell">
        <title>Large-Scale Comparative Analyses of Tick Genomes Elucidate Their Genetic Diversity and Vector Capacities.</title>
        <authorList>
            <consortium name="Tick Genome and Microbiome Consortium (TIGMIC)"/>
            <person name="Jia N."/>
            <person name="Wang J."/>
            <person name="Shi W."/>
            <person name="Du L."/>
            <person name="Sun Y."/>
            <person name="Zhan W."/>
            <person name="Jiang J.F."/>
            <person name="Wang Q."/>
            <person name="Zhang B."/>
            <person name="Ji P."/>
            <person name="Bell-Sakyi L."/>
            <person name="Cui X.M."/>
            <person name="Yuan T.T."/>
            <person name="Jiang B.G."/>
            <person name="Yang W.F."/>
            <person name="Lam T.T."/>
            <person name="Chang Q.C."/>
            <person name="Ding S.J."/>
            <person name="Wang X.J."/>
            <person name="Zhu J.G."/>
            <person name="Ruan X.D."/>
            <person name="Zhao L."/>
            <person name="Wei J.T."/>
            <person name="Ye R.Z."/>
            <person name="Que T.C."/>
            <person name="Du C.H."/>
            <person name="Zhou Y.H."/>
            <person name="Cheng J.X."/>
            <person name="Dai P.F."/>
            <person name="Guo W.B."/>
            <person name="Han X.H."/>
            <person name="Huang E.J."/>
            <person name="Li L.F."/>
            <person name="Wei W."/>
            <person name="Gao Y.C."/>
            <person name="Liu J.Z."/>
            <person name="Shao H.Z."/>
            <person name="Wang X."/>
            <person name="Wang C.C."/>
            <person name="Yang T.C."/>
            <person name="Huo Q.B."/>
            <person name="Li W."/>
            <person name="Chen H.Y."/>
            <person name="Chen S.E."/>
            <person name="Zhou L.G."/>
            <person name="Ni X.B."/>
            <person name="Tian J.H."/>
            <person name="Sheng Y."/>
            <person name="Liu T."/>
            <person name="Pan Y.S."/>
            <person name="Xia L.Y."/>
            <person name="Li J."/>
            <person name="Zhao F."/>
            <person name="Cao W.C."/>
        </authorList>
    </citation>
    <scope>NUCLEOTIDE SEQUENCE [LARGE SCALE GENOMIC DNA]</scope>
    <source>
        <strain evidence="20">HaeL-2018</strain>
    </source>
</reference>
<sequence length="474" mass="53672">MRVAVIGAGCSGVTAVKACLEENIDVVCYERGANSGGLWWYRDAEDDDLGTGSVMRFTVCNTSKEMCVYSDYPPSQELPVFLEHEQMVGYIRDYADHFRVTPLIRFRHEVVHVSEDLALRVRNLETDEEFEETFDRVMVCSGHHSIPSIPLVPGREKFGGRVMHSREYKYSDENLRGKRVVVVGFGNSAVDMAVDMTGFTKQVLLSIRRANWVVPRHVGGVPIDVTFSKQLYMFFYNYVPIYVGSSWAWTPSTSCWRKAPVISSDLAERVLNGSIRFRGEIEAFTEQGVIMDGVEECVDMVVFATGYKSSVPFASDVLPRDGDTPLLYRRIFPPEHARVAFIGLFDRHEMMIDHVPYMEELASIMGIKPNFCRMLVTDPILYLAAVRAPMLNYRFRLQGPHAWPGARDAIMGYESRMKAPLKPPARLFRSERRRPEITLVSVVLLIVVLCLAVMLTSEFPLFSAFIWCAGALVL</sequence>
<comment type="similarity">
    <text evidence="3 18">Belongs to the FMO family.</text>
</comment>
<keyword evidence="7 18" id="KW-0274">FAD</keyword>
<organism evidence="20 21">
    <name type="scientific">Haemaphysalis longicornis</name>
    <name type="common">Bush tick</name>
    <dbReference type="NCBI Taxonomy" id="44386"/>
    <lineage>
        <taxon>Eukaryota</taxon>
        <taxon>Metazoa</taxon>
        <taxon>Ecdysozoa</taxon>
        <taxon>Arthropoda</taxon>
        <taxon>Chelicerata</taxon>
        <taxon>Arachnida</taxon>
        <taxon>Acari</taxon>
        <taxon>Parasitiformes</taxon>
        <taxon>Ixodida</taxon>
        <taxon>Ixodoidea</taxon>
        <taxon>Ixodidae</taxon>
        <taxon>Haemaphysalinae</taxon>
        <taxon>Haemaphysalis</taxon>
    </lineage>
</organism>
<dbReference type="OMA" id="SEKWIIP"/>
<keyword evidence="12 19" id="KW-0472">Membrane</keyword>
<comment type="catalytic activity">
    <reaction evidence="16">
        <text>trimethylamine + NADPH + O2 = trimethylamine N-oxide + NADP(+) + H2O</text>
        <dbReference type="Rhea" id="RHEA:31979"/>
        <dbReference type="ChEBI" id="CHEBI:15377"/>
        <dbReference type="ChEBI" id="CHEBI:15379"/>
        <dbReference type="ChEBI" id="CHEBI:15724"/>
        <dbReference type="ChEBI" id="CHEBI:57783"/>
        <dbReference type="ChEBI" id="CHEBI:58349"/>
        <dbReference type="ChEBI" id="CHEBI:58389"/>
        <dbReference type="EC" id="1.14.13.148"/>
    </reaction>
    <physiologicalReaction direction="left-to-right" evidence="16">
        <dbReference type="Rhea" id="RHEA:31980"/>
    </physiologicalReaction>
</comment>
<feature type="transmembrane region" description="Helical" evidence="19">
    <location>
        <begin position="437"/>
        <end position="455"/>
    </location>
</feature>
<evidence type="ECO:0000256" key="4">
    <source>
        <dbReference type="ARBA" id="ARBA00022630"/>
    </source>
</evidence>
<dbReference type="FunFam" id="3.50.50.60:FF:000159">
    <property type="entry name" value="Dimethylaniline monooxygenase [N-oxide-forming]"/>
    <property type="match status" value="1"/>
</dbReference>
<dbReference type="PIRSF" id="PIRSF000332">
    <property type="entry name" value="FMO"/>
    <property type="match status" value="1"/>
</dbReference>
<dbReference type="GO" id="GO:0050661">
    <property type="term" value="F:NADP binding"/>
    <property type="evidence" value="ECO:0007669"/>
    <property type="project" value="InterPro"/>
</dbReference>
<dbReference type="SUPFAM" id="SSF51905">
    <property type="entry name" value="FAD/NAD(P)-binding domain"/>
    <property type="match status" value="2"/>
</dbReference>
<evidence type="ECO:0000256" key="18">
    <source>
        <dbReference type="RuleBase" id="RU361177"/>
    </source>
</evidence>
<evidence type="ECO:0000256" key="15">
    <source>
        <dbReference type="ARBA" id="ARBA00048041"/>
    </source>
</evidence>
<evidence type="ECO:0000256" key="14">
    <source>
        <dbReference type="ARBA" id="ARBA00047338"/>
    </source>
</evidence>
<evidence type="ECO:0000256" key="12">
    <source>
        <dbReference type="ARBA" id="ARBA00023136"/>
    </source>
</evidence>
<dbReference type="PANTHER" id="PTHR23023">
    <property type="entry name" value="DIMETHYLANILINE MONOOXYGENASE"/>
    <property type="match status" value="1"/>
</dbReference>
<comment type="subcellular location">
    <subcellularLocation>
        <location evidence="2">Endoplasmic reticulum membrane</location>
        <topology evidence="2">Single-pass membrane protein</topology>
    </subcellularLocation>
</comment>
<dbReference type="EMBL" id="JABSTR010000004">
    <property type="protein sequence ID" value="KAH9366543.1"/>
    <property type="molecule type" value="Genomic_DNA"/>
</dbReference>
<evidence type="ECO:0000313" key="21">
    <source>
        <dbReference type="Proteomes" id="UP000821853"/>
    </source>
</evidence>
<dbReference type="EC" id="1.-.-.-" evidence="18"/>
<evidence type="ECO:0000256" key="7">
    <source>
        <dbReference type="ARBA" id="ARBA00022827"/>
    </source>
</evidence>
<keyword evidence="9 19" id="KW-1133">Transmembrane helix</keyword>
<keyword evidence="11 18" id="KW-0503">Monooxygenase</keyword>
<evidence type="ECO:0000313" key="20">
    <source>
        <dbReference type="EMBL" id="KAH9366543.1"/>
    </source>
</evidence>
<comment type="catalytic activity">
    <reaction evidence="15">
        <text>hypotaurine + NADPH + O2 + H(+) = taurine + NADP(+) + H2O</text>
        <dbReference type="Rhea" id="RHEA:69819"/>
        <dbReference type="ChEBI" id="CHEBI:15377"/>
        <dbReference type="ChEBI" id="CHEBI:15378"/>
        <dbReference type="ChEBI" id="CHEBI:15379"/>
        <dbReference type="ChEBI" id="CHEBI:57783"/>
        <dbReference type="ChEBI" id="CHEBI:57853"/>
        <dbReference type="ChEBI" id="CHEBI:58349"/>
        <dbReference type="ChEBI" id="CHEBI:507393"/>
        <dbReference type="EC" id="1.14.13.8"/>
    </reaction>
    <physiologicalReaction direction="left-to-right" evidence="15">
        <dbReference type="Rhea" id="RHEA:69820"/>
    </physiologicalReaction>
</comment>
<keyword evidence="8" id="KW-0521">NADP</keyword>
<keyword evidence="5 19" id="KW-0812">Transmembrane</keyword>
<evidence type="ECO:0000256" key="9">
    <source>
        <dbReference type="ARBA" id="ARBA00022989"/>
    </source>
</evidence>
<dbReference type="GO" id="GO:0005789">
    <property type="term" value="C:endoplasmic reticulum membrane"/>
    <property type="evidence" value="ECO:0007669"/>
    <property type="project" value="UniProtKB-SubCell"/>
</dbReference>
<gene>
    <name evidence="20" type="ORF">HPB48_010303</name>
</gene>
<dbReference type="GO" id="GO:0050660">
    <property type="term" value="F:flavin adenine dinucleotide binding"/>
    <property type="evidence" value="ECO:0007669"/>
    <property type="project" value="InterPro"/>
</dbReference>
<comment type="catalytic activity">
    <reaction evidence="17">
        <text>N,N-dimethylaniline + NADPH + O2 + H(+) = N,N-dimethylaniline N-oxide + NADP(+) + H2O</text>
        <dbReference type="Rhea" id="RHEA:24468"/>
        <dbReference type="ChEBI" id="CHEBI:15377"/>
        <dbReference type="ChEBI" id="CHEBI:15378"/>
        <dbReference type="ChEBI" id="CHEBI:15379"/>
        <dbReference type="ChEBI" id="CHEBI:16269"/>
        <dbReference type="ChEBI" id="CHEBI:17735"/>
        <dbReference type="ChEBI" id="CHEBI:57783"/>
        <dbReference type="ChEBI" id="CHEBI:58349"/>
        <dbReference type="EC" id="1.14.13.8"/>
    </reaction>
    <physiologicalReaction direction="left-to-right" evidence="17">
        <dbReference type="Rhea" id="RHEA:24469"/>
    </physiologicalReaction>
</comment>